<dbReference type="EMBL" id="MUHD01000006">
    <property type="protein sequence ID" value="OXB10198.1"/>
    <property type="molecule type" value="Genomic_DNA"/>
</dbReference>
<dbReference type="SUPFAM" id="SSF50494">
    <property type="entry name" value="Trypsin-like serine proteases"/>
    <property type="match status" value="1"/>
</dbReference>
<organism evidence="1 2">
    <name type="scientific">Flavobacterium plurextorum</name>
    <dbReference type="NCBI Taxonomy" id="1114867"/>
    <lineage>
        <taxon>Bacteria</taxon>
        <taxon>Pseudomonadati</taxon>
        <taxon>Bacteroidota</taxon>
        <taxon>Flavobacteriia</taxon>
        <taxon>Flavobacteriales</taxon>
        <taxon>Flavobacteriaceae</taxon>
        <taxon>Flavobacterium</taxon>
    </lineage>
</organism>
<dbReference type="NCBIfam" id="NF041813">
    <property type="entry name" value="Avs2"/>
    <property type="match status" value="1"/>
</dbReference>
<dbReference type="Gene3D" id="2.40.10.10">
    <property type="entry name" value="Trypsin-like serine proteases"/>
    <property type="match status" value="2"/>
</dbReference>
<name>A0ABX4CZH0_9FLAO</name>
<reference evidence="1 2" key="1">
    <citation type="submission" date="2016-11" db="EMBL/GenBank/DDBJ databases">
        <title>Whole genomes of Flavobacteriaceae.</title>
        <authorList>
            <person name="Stine C."/>
            <person name="Li C."/>
            <person name="Tadesse D."/>
        </authorList>
    </citation>
    <scope>NUCLEOTIDE SEQUENCE [LARGE SCALE GENOMIC DNA]</scope>
    <source>
        <strain evidence="1 2">CCUG 60112</strain>
    </source>
</reference>
<sequence>MKNADDKIISNLTIRLTNRVTGNCIGSGIVYYNDHLKDLVYIFTSAHCLFQDGDGFQEPLEEINIDFYNSKDDSYYSTTKIIDNRLVFKEADKDVAVLVFDKSELESHIGQIPKILCVNHRQSFNQFAVKGFPNATQGKELDVIFPTWKQEMTEVHKFQLQLHEDYNSWATEGFSGSGVFLEANDEIYLFGIFTRFRPEDMGKVIYCQYLDTLNELLNNCYFPPITFSFMGGQGLIPSFFKQKVELAIENLGPRFNEKLNFRLPIALKFNDISKDQNFKSRTFKIFDDWISEKSYHTLFENEHVGEIEKKLVAFRQKVKQWLSDIEFKADKIFDPEWILIEINVFNELTNDKTDQLYQLRRQKESEIKNIKKEYNYREPYSAEIERLWEMRRDNNTFLGRLENDIDIRLANNPFLIIKGEAGCGKSHLLGDVANERIKKDIPTILLLGQNFTSTKSISANILEKLDLQCSFKDFLTSLNDIGAQINSRVLILIDAVNESKTSDLWTDNLAGFIKEISTYPFIGLVLTIRSTYFKFVIPESTRKNEEITFLTHEGFRGNEYEALKLFCNFFGLKQPTFPILAPEFTNPLFLQLVCIGLKESADKAFPLGFHGIKEVFDMYITSINIKLLSKIEYANRTTLVREAINKIAALCFEKGKRILFLQEAVELFDEEFSRFPNLLHDLIQENVLTKNMNYNSVRDKHEETIYFAYERFGDFYIAEELLKPYKSKEQIVTAFEKNTPLAILFDKYYNYGIIEAIAVLLPEKYEIEIFEVFNWMIDEEKQFDTYRNHTHMISNYFLKSLTWRSIDSINSEKLNDWLSSAVFLVDNDDWIHKLLEFTAIPGHPLNSDRLHHGLKKYTMSERDSFWQSYLLAFGGNDDYGSAFPIRRLIDWAWTKNISPNLDYETARLTAQSLSWVLASTCVELRDKTTKAMVNLLENQPQALISTLKVFRRTNDMYILERLYAVAYGCILRTTQKESISEIAKYTYFSIFKNGKPPRNILLLDYARNICEYAFYRKTNLNFDMTLVRPPYQSNVPFFPTKKEIQKYEIPYNKKTEKIQYKNSFNQIYHSVISGDFGNKIVNTALSSFSPLKKNADEEMKNFSKSLNKSEKKILKLISQNIELIFLYSEKRDRNFTSEFSDSEKELAEKIKSLEDFQENALGTFATEQRIWLDRIGIPYMQIKIKIKYRNMSLFSTAPIKYWIVQRVFKLGYKKDLHGEFDSGAGSYNNRHNNKVERIGKKYQWIAFYEILSIIADNYEMKKRWDSRKHNYYNGAWQLYTRNIDPAYTSLNINEDNIEDDLGIVYNEKKWWGEPTYTHWNVPSNIWAFQIEDLPMGKDVIVKKDPEDVEWLHLEHYIGWRQPKSLGEDKYFSPHKHIEYLIQAYLVKKKDKRAIVTYLSDKNFFGLWMPENHGTISRLINREKFWSPAYFDEGQETKWEFIRDTDYKVIVATTSAKGSMENDKSDANFEYNIPCQTLFEGLGLQYASNDGDFIDSSGDLVVTNINPKGVLIRKDKLVEFLTKHNLEIIWIILGEKISDLGNQDYDFGVPCGVFSLENGIVKGEMLMYERD</sequence>
<dbReference type="Gene3D" id="3.40.50.300">
    <property type="entry name" value="P-loop containing nucleotide triphosphate hydrolases"/>
    <property type="match status" value="1"/>
</dbReference>
<accession>A0ABX4CZH0</accession>
<dbReference type="InterPro" id="IPR043504">
    <property type="entry name" value="Peptidase_S1_PA_chymotrypsin"/>
</dbReference>
<protein>
    <recommendedName>
        <fullName evidence="3">Trypsin-like peptidase domain-containing protein</fullName>
    </recommendedName>
</protein>
<dbReference type="Proteomes" id="UP000198381">
    <property type="component" value="Unassembled WGS sequence"/>
</dbReference>
<dbReference type="InterPro" id="IPR009003">
    <property type="entry name" value="Peptidase_S1_PA"/>
</dbReference>
<evidence type="ECO:0000313" key="1">
    <source>
        <dbReference type="EMBL" id="OXB10198.1"/>
    </source>
</evidence>
<evidence type="ECO:0000313" key="2">
    <source>
        <dbReference type="Proteomes" id="UP000198381"/>
    </source>
</evidence>
<comment type="caution">
    <text evidence="1">The sequence shown here is derived from an EMBL/GenBank/DDBJ whole genome shotgun (WGS) entry which is preliminary data.</text>
</comment>
<keyword evidence="2" id="KW-1185">Reference proteome</keyword>
<proteinExistence type="predicted"/>
<evidence type="ECO:0008006" key="3">
    <source>
        <dbReference type="Google" id="ProtNLM"/>
    </source>
</evidence>
<gene>
    <name evidence="1" type="ORF">B0A81_04100</name>
</gene>
<dbReference type="RefSeq" id="WP_089056834.1">
    <property type="nucleotide sequence ID" value="NZ_MUHD01000006.1"/>
</dbReference>
<dbReference type="SUPFAM" id="SSF52540">
    <property type="entry name" value="P-loop containing nucleoside triphosphate hydrolases"/>
    <property type="match status" value="1"/>
</dbReference>
<dbReference type="InterPro" id="IPR027417">
    <property type="entry name" value="P-loop_NTPase"/>
</dbReference>